<sequence>IAMVCIVIGNKVFFTFNKTLIAHILKSFHNSLSRTNHIIIQVSNPHPIPHSRPILHAHLCCLQINPYQPL</sequence>
<dbReference type="Proteomes" id="UP000291084">
    <property type="component" value="Chromosome 10"/>
</dbReference>
<reference evidence="1 2" key="1">
    <citation type="journal article" date="2015" name="Sci. Rep.">
        <title>The power of single molecule real-time sequencing technology in the de novo assembly of a eukaryotic genome.</title>
        <authorList>
            <person name="Sakai H."/>
            <person name="Naito K."/>
            <person name="Ogiso-Tanaka E."/>
            <person name="Takahashi Y."/>
            <person name="Iseki K."/>
            <person name="Muto C."/>
            <person name="Satou K."/>
            <person name="Teruya K."/>
            <person name="Shiroma A."/>
            <person name="Shimoji M."/>
            <person name="Hirano T."/>
            <person name="Itoh T."/>
            <person name="Kaga A."/>
            <person name="Tomooka N."/>
        </authorList>
    </citation>
    <scope>NUCLEOTIDE SEQUENCE [LARGE SCALE GENOMIC DNA]</scope>
    <source>
        <strain evidence="2">cv. Shumari</strain>
    </source>
</reference>
<feature type="non-terminal residue" evidence="1">
    <location>
        <position position="1"/>
    </location>
</feature>
<proteinExistence type="predicted"/>
<protein>
    <submittedName>
        <fullName evidence="1">Uncharacterized protein</fullName>
    </submittedName>
</protein>
<dbReference type="EMBL" id="AP015043">
    <property type="protein sequence ID" value="BAT99273.1"/>
    <property type="molecule type" value="Genomic_DNA"/>
</dbReference>
<organism evidence="1 2">
    <name type="scientific">Vigna angularis var. angularis</name>
    <dbReference type="NCBI Taxonomy" id="157739"/>
    <lineage>
        <taxon>Eukaryota</taxon>
        <taxon>Viridiplantae</taxon>
        <taxon>Streptophyta</taxon>
        <taxon>Embryophyta</taxon>
        <taxon>Tracheophyta</taxon>
        <taxon>Spermatophyta</taxon>
        <taxon>Magnoliopsida</taxon>
        <taxon>eudicotyledons</taxon>
        <taxon>Gunneridae</taxon>
        <taxon>Pentapetalae</taxon>
        <taxon>rosids</taxon>
        <taxon>fabids</taxon>
        <taxon>Fabales</taxon>
        <taxon>Fabaceae</taxon>
        <taxon>Papilionoideae</taxon>
        <taxon>50 kb inversion clade</taxon>
        <taxon>NPAAA clade</taxon>
        <taxon>indigoferoid/millettioid clade</taxon>
        <taxon>Phaseoleae</taxon>
        <taxon>Vigna</taxon>
    </lineage>
</organism>
<name>A0A0S3T226_PHAAN</name>
<keyword evidence="2" id="KW-1185">Reference proteome</keyword>
<accession>A0A0S3T226</accession>
<dbReference type="AlphaFoldDB" id="A0A0S3T226"/>
<evidence type="ECO:0000313" key="1">
    <source>
        <dbReference type="EMBL" id="BAT99273.1"/>
    </source>
</evidence>
<evidence type="ECO:0000313" key="2">
    <source>
        <dbReference type="Proteomes" id="UP000291084"/>
    </source>
</evidence>
<gene>
    <name evidence="1" type="primary">Vigan.10G067500</name>
    <name evidence="1" type="ORF">VIGAN_10067500</name>
</gene>